<dbReference type="Pfam" id="PF24642">
    <property type="entry name" value="DUF7636"/>
    <property type="match status" value="1"/>
</dbReference>
<keyword evidence="7" id="KW-0943">RNA-mediated gene silencing</keyword>
<dbReference type="PANTHER" id="PTHR23079:SF57">
    <property type="entry name" value="RNA-DIRECTED RNA POLYMERASE"/>
    <property type="match status" value="1"/>
</dbReference>
<dbReference type="InterPro" id="IPR057493">
    <property type="entry name" value="PH_RdRP-assoc"/>
</dbReference>
<feature type="domain" description="DUF7752" evidence="12">
    <location>
        <begin position="1455"/>
        <end position="1546"/>
    </location>
</feature>
<feature type="domain" description="DUF7636" evidence="11">
    <location>
        <begin position="1598"/>
        <end position="1691"/>
    </location>
</feature>
<dbReference type="Pfam" id="PF26253">
    <property type="entry name" value="RdRP_head"/>
    <property type="match status" value="1"/>
</dbReference>
<evidence type="ECO:0000256" key="4">
    <source>
        <dbReference type="ARBA" id="ARBA00022679"/>
    </source>
</evidence>
<dbReference type="Pfam" id="PF25359">
    <property type="entry name" value="PH_met_RdRP"/>
    <property type="match status" value="1"/>
</dbReference>
<name>A0AAN5I7D4_9BILA</name>
<dbReference type="Proteomes" id="UP001328107">
    <property type="component" value="Unassembled WGS sequence"/>
</dbReference>
<evidence type="ECO:0000256" key="7">
    <source>
        <dbReference type="ARBA" id="ARBA00023158"/>
    </source>
</evidence>
<feature type="domain" description="RDRP core" evidence="10">
    <location>
        <begin position="578"/>
        <end position="1204"/>
    </location>
</feature>
<feature type="domain" description="RDRP C-terminal head" evidence="14">
    <location>
        <begin position="1224"/>
        <end position="1399"/>
    </location>
</feature>
<comment type="catalytic activity">
    <reaction evidence="8">
        <text>RNA(n) + a ribonucleoside 5'-triphosphate = RNA(n+1) + diphosphate</text>
        <dbReference type="Rhea" id="RHEA:21248"/>
        <dbReference type="Rhea" id="RHEA-COMP:14527"/>
        <dbReference type="Rhea" id="RHEA-COMP:17342"/>
        <dbReference type="ChEBI" id="CHEBI:33019"/>
        <dbReference type="ChEBI" id="CHEBI:61557"/>
        <dbReference type="ChEBI" id="CHEBI:140395"/>
        <dbReference type="EC" id="2.7.7.48"/>
    </reaction>
</comment>
<feature type="compositionally biased region" description="Polar residues" evidence="9">
    <location>
        <begin position="1"/>
        <end position="12"/>
    </location>
</feature>
<feature type="non-terminal residue" evidence="15">
    <location>
        <position position="1"/>
    </location>
</feature>
<feature type="compositionally biased region" description="Low complexity" evidence="9">
    <location>
        <begin position="312"/>
        <end position="322"/>
    </location>
</feature>
<dbReference type="InterPro" id="IPR057596">
    <property type="entry name" value="RDRP_core"/>
</dbReference>
<dbReference type="EC" id="2.7.7.48" evidence="2"/>
<evidence type="ECO:0000256" key="1">
    <source>
        <dbReference type="ARBA" id="ARBA00005762"/>
    </source>
</evidence>
<feature type="region of interest" description="Disordered" evidence="9">
    <location>
        <begin position="1"/>
        <end position="32"/>
    </location>
</feature>
<dbReference type="InterPro" id="IPR007855">
    <property type="entry name" value="RDRP"/>
</dbReference>
<dbReference type="EMBL" id="BTRK01000005">
    <property type="protein sequence ID" value="GMR53940.1"/>
    <property type="molecule type" value="Genomic_DNA"/>
</dbReference>
<dbReference type="InterPro" id="IPR056654">
    <property type="entry name" value="DUF7752"/>
</dbReference>
<reference evidence="16" key="1">
    <citation type="submission" date="2022-10" db="EMBL/GenBank/DDBJ databases">
        <title>Genome assembly of Pristionchus species.</title>
        <authorList>
            <person name="Yoshida K."/>
            <person name="Sommer R.J."/>
        </authorList>
    </citation>
    <scope>NUCLEOTIDE SEQUENCE [LARGE SCALE GENOMIC DNA]</scope>
    <source>
        <strain evidence="16">RS5460</strain>
    </source>
</reference>
<dbReference type="Pfam" id="PF05183">
    <property type="entry name" value="RdRP"/>
    <property type="match status" value="1"/>
</dbReference>
<dbReference type="GO" id="GO:0031380">
    <property type="term" value="C:nuclear RNA-directed RNA polymerase complex"/>
    <property type="evidence" value="ECO:0007669"/>
    <property type="project" value="TreeGrafter"/>
</dbReference>
<dbReference type="GO" id="GO:0003968">
    <property type="term" value="F:RNA-directed RNA polymerase activity"/>
    <property type="evidence" value="ECO:0007669"/>
    <property type="project" value="UniProtKB-KW"/>
</dbReference>
<keyword evidence="4" id="KW-0808">Transferase</keyword>
<dbReference type="InterPro" id="IPR056053">
    <property type="entry name" value="DUF7636"/>
</dbReference>
<gene>
    <name evidence="15" type="ORF">PMAYCL1PPCAC_24135</name>
</gene>
<keyword evidence="3" id="KW-0696">RNA-directed RNA polymerase</keyword>
<proteinExistence type="inferred from homology"/>
<dbReference type="GO" id="GO:0003723">
    <property type="term" value="F:RNA binding"/>
    <property type="evidence" value="ECO:0007669"/>
    <property type="project" value="UniProtKB-KW"/>
</dbReference>
<feature type="region of interest" description="Disordered" evidence="9">
    <location>
        <begin position="294"/>
        <end position="332"/>
    </location>
</feature>
<evidence type="ECO:0000256" key="2">
    <source>
        <dbReference type="ARBA" id="ARBA00012494"/>
    </source>
</evidence>
<dbReference type="PANTHER" id="PTHR23079">
    <property type="entry name" value="RNA-DEPENDENT RNA POLYMERASE"/>
    <property type="match status" value="1"/>
</dbReference>
<evidence type="ECO:0000313" key="16">
    <source>
        <dbReference type="Proteomes" id="UP001328107"/>
    </source>
</evidence>
<evidence type="ECO:0000256" key="8">
    <source>
        <dbReference type="ARBA" id="ARBA00048744"/>
    </source>
</evidence>
<evidence type="ECO:0000259" key="12">
    <source>
        <dbReference type="Pfam" id="PF24934"/>
    </source>
</evidence>
<evidence type="ECO:0000259" key="14">
    <source>
        <dbReference type="Pfam" id="PF26253"/>
    </source>
</evidence>
<evidence type="ECO:0000256" key="3">
    <source>
        <dbReference type="ARBA" id="ARBA00022484"/>
    </source>
</evidence>
<evidence type="ECO:0000259" key="10">
    <source>
        <dbReference type="Pfam" id="PF05183"/>
    </source>
</evidence>
<comment type="similarity">
    <text evidence="1">Belongs to the RdRP family.</text>
</comment>
<comment type="caution">
    <text evidence="15">The sequence shown here is derived from an EMBL/GenBank/DDBJ whole genome shotgun (WGS) entry which is preliminary data.</text>
</comment>
<keyword evidence="5" id="KW-0548">Nucleotidyltransferase</keyword>
<sequence>YTSSPSGSNENYSGWRGRGGGHAHRGRGQRERTREQLPLIATHYECARDAGGSPISVPMRFEVVKEDGANDRDVEELKDFFQSVFKVAARASDVDVDEMGEVRITPVEGMGHSRWVCHIKATSGDWQNNLSRLAHRFHHLIRHDREWAILRHEMPILFAHSQLIFPLRLINMHKDIPFRRITFGSFINSGAAGIHWNIEGGIKTEADEADGFTFYKEIDASFEYDRRQITIFFHNRECHPDDEKQESFLATYKLTINMSSIRKIGLDQTSFKSGRRRQSLVLHVDYAPKIQVKLMNGGTNGKGKGLDGWRQSSTAAPSPSTSHQGNNSNNEASRWGQFEHRLNIRRGRYPGEVSHRTALHESKILILEFDEGHLSTRLDSSSSLDQLIFDILSRLRHKTGKVVEFTSYDQVEQLEGLCRDYYDRDRYEMVKVKPYDVEDDIDDDVRKSIRDASSKIVARSTERSVANLAYAHRIELKIFRLRALLEGLLQRGMEIRCQLLANREHWHSFVQLVCDRYSSNEQLTLVVMENLLSTVSEGRPHCSVWNLFEKEWKDCRRTSAFTKEDNLKGYTRVMKFVITPTRMIFVGNETIMANRVLKQHSHNGTEIIRVSFRDDSGEAIRKMSCGMRIIYKFMRDVLMERGIHFAGRNFVWLGNSNSQLRDHGIYCFHKTDRKTAREIRKKLGNFHMLTSIPKWLARQGQCFTQARPSENVLTGPEVGVTHDFIGGMTDKGKPYCFSDGVGTISFSLAKNLSDEHSLPRIASAFQIRHKGQKGLLAVDPIIDDRNDLLEMMGKNDEKKRVFVRPSMDKFEVDETSRGDGKREETALEIVKYSMASPLFLNRPLLNILSQVSEDQSAECYNRMMNRIEELLYIQMRNGTQSLYIEHRARETVKEMSFPFLMDVFSDACPLKITSEPFFRSLLRSNLKFVLHKQLAKMQIRIPPDFGRSMFGVVDSTGLLQYGQIFVQYSTSTSKHLSKSRSKRRDGAEGAIIHTGPVLVTKNPCIEKGDVRVFDAIDVPGLIHLVDVVVFPMHGPRPHPDEMAGSDLDGDEYSLIWDPQLLFDHNEEASLFPSGEDVINWPIKKMPNGEVDWDACEKSLAEFYIEAVTQEQIGVLSHAHLATSDYYGLENKASRSLAKKISQSLDFQKNGIAPEEMTTKEMEDPDDPTRVIPPEKAARKPDYMEKMRDAGYESRGIMGKIFREIKRFQHAIDMGEDEIDTIPKDSSFEVEGWMRYEKVAKREFEAYSHDIRTLMEHYGIASEGELLSGQIISIKNRISEKEADDMNLYNTNQVIEEKVKKVIATAREAFFGNIIRWELELDQVVNKRRDVDKDSILSRIVRSSTNNIESLRMKAAAYYQICYDAANSQLENGDQSSLILSFPWVVYDVLADIKLRPDVRIVRVLPEETTEQSNEPLAILLSSFIDDYCETASKAEEYEEFKCRFEEGSIIRRSIEENQGLGRASFVLVEWARHIGGLQDSQFTEEHLVALFLLFGLGEVVVRGTRKRYIQRPTGETRVHLKKGEQLLQFIDYLASREFRRREVLSFGDIADGMLMRGQWRSFGELCIPGYLKLVTTHCFDLPLEKEADTTALRVAAVIKEYEPRKMELPEEVIKGKLDVVRRMLMDVSGCREVQIRPMGNSTEVFISAIGSTENFKLLNAVVISPAPNRNQADEKSFYEAVPDMVYERLVRASEAGSRISFY</sequence>
<keyword evidence="6" id="KW-0694">RNA-binding</keyword>
<keyword evidence="16" id="KW-1185">Reference proteome</keyword>
<dbReference type="Pfam" id="PF24934">
    <property type="entry name" value="DUF7752"/>
    <property type="match status" value="1"/>
</dbReference>
<dbReference type="GO" id="GO:0030422">
    <property type="term" value="P:siRNA processing"/>
    <property type="evidence" value="ECO:0007669"/>
    <property type="project" value="TreeGrafter"/>
</dbReference>
<evidence type="ECO:0000256" key="5">
    <source>
        <dbReference type="ARBA" id="ARBA00022695"/>
    </source>
</evidence>
<evidence type="ECO:0000256" key="9">
    <source>
        <dbReference type="SAM" id="MobiDB-lite"/>
    </source>
</evidence>
<dbReference type="InterPro" id="IPR058752">
    <property type="entry name" value="RDRP_C_head"/>
</dbReference>
<feature type="domain" description="PH-like" evidence="13">
    <location>
        <begin position="170"/>
        <end position="410"/>
    </location>
</feature>
<evidence type="ECO:0000259" key="13">
    <source>
        <dbReference type="Pfam" id="PF25359"/>
    </source>
</evidence>
<evidence type="ECO:0000259" key="11">
    <source>
        <dbReference type="Pfam" id="PF24642"/>
    </source>
</evidence>
<feature type="compositionally biased region" description="Polar residues" evidence="9">
    <location>
        <begin position="323"/>
        <end position="332"/>
    </location>
</feature>
<organism evidence="15 16">
    <name type="scientific">Pristionchus mayeri</name>
    <dbReference type="NCBI Taxonomy" id="1317129"/>
    <lineage>
        <taxon>Eukaryota</taxon>
        <taxon>Metazoa</taxon>
        <taxon>Ecdysozoa</taxon>
        <taxon>Nematoda</taxon>
        <taxon>Chromadorea</taxon>
        <taxon>Rhabditida</taxon>
        <taxon>Rhabditina</taxon>
        <taxon>Diplogasteromorpha</taxon>
        <taxon>Diplogasteroidea</taxon>
        <taxon>Neodiplogasteridae</taxon>
        <taxon>Pristionchus</taxon>
    </lineage>
</organism>
<protein>
    <recommendedName>
        <fullName evidence="2">RNA-directed RNA polymerase</fullName>
        <ecNumber evidence="2">2.7.7.48</ecNumber>
    </recommendedName>
</protein>
<evidence type="ECO:0000256" key="6">
    <source>
        <dbReference type="ARBA" id="ARBA00022884"/>
    </source>
</evidence>
<evidence type="ECO:0000313" key="15">
    <source>
        <dbReference type="EMBL" id="GMR53940.1"/>
    </source>
</evidence>
<accession>A0AAN5I7D4</accession>